<sequence>MKRWLAALLAGVSVLAAAQVTPKEHVRGVEQTFLTFPEWFLVFSPAEYAAYVKKASPDNFPFFGHIRQFWESYGAVTRESRAMGHDLNPGYHLMVFVIGTSTTVEYALRSGYERLLGRLSQATTSAPTAEDRHAAKIAQDYVDFIRVLPWYEYDFGKQLKALWTEVPATGPDMLRKWERRFALTTELGIKALYGQLIKAGTKSIYETPLLVTAVVVQPAPKPDPKLPDMKVLQTLTDGAAVVTIPRYEAFMTYAQALAAQGVEFREIAGNQSIILVSLIGANEWRPKAGIDKELLEQPILTEPGRKRLVATAKVQQLGAALREWQGAGVQVEHVFDY</sequence>
<evidence type="ECO:0000256" key="1">
    <source>
        <dbReference type="SAM" id="SignalP"/>
    </source>
</evidence>
<dbReference type="EMBL" id="JACORU010000001">
    <property type="protein sequence ID" value="MBC5763533.1"/>
    <property type="molecule type" value="Genomic_DNA"/>
</dbReference>
<evidence type="ECO:0000313" key="3">
    <source>
        <dbReference type="Proteomes" id="UP000596827"/>
    </source>
</evidence>
<dbReference type="RefSeq" id="WP_187079976.1">
    <property type="nucleotide sequence ID" value="NZ_JACORU010000001.1"/>
</dbReference>
<accession>A0A923M433</accession>
<keyword evidence="3" id="KW-1185">Reference proteome</keyword>
<protein>
    <recommendedName>
        <fullName evidence="4">DUF4419 domain-containing protein</fullName>
    </recommendedName>
</protein>
<feature type="chain" id="PRO_5036859901" description="DUF4419 domain-containing protein" evidence="1">
    <location>
        <begin position="19"/>
        <end position="337"/>
    </location>
</feature>
<dbReference type="AlphaFoldDB" id="A0A923M433"/>
<evidence type="ECO:0000313" key="2">
    <source>
        <dbReference type="EMBL" id="MBC5763533.1"/>
    </source>
</evidence>
<comment type="caution">
    <text evidence="2">The sequence shown here is derived from an EMBL/GenBank/DDBJ whole genome shotgun (WGS) entry which is preliminary data.</text>
</comment>
<reference evidence="2" key="1">
    <citation type="submission" date="2020-08" db="EMBL/GenBank/DDBJ databases">
        <title>Ramlibacter sp. GTP1 16S ribosomal RNA gene genome sequencing and assembly.</title>
        <authorList>
            <person name="Kang M."/>
        </authorList>
    </citation>
    <scope>NUCLEOTIDE SEQUENCE</scope>
    <source>
        <strain evidence="2">GTP1</strain>
    </source>
</reference>
<keyword evidence="1" id="KW-0732">Signal</keyword>
<gene>
    <name evidence="2" type="ORF">H8R02_03675</name>
</gene>
<feature type="signal peptide" evidence="1">
    <location>
        <begin position="1"/>
        <end position="18"/>
    </location>
</feature>
<proteinExistence type="predicted"/>
<dbReference type="Proteomes" id="UP000596827">
    <property type="component" value="Unassembled WGS sequence"/>
</dbReference>
<evidence type="ECO:0008006" key="4">
    <source>
        <dbReference type="Google" id="ProtNLM"/>
    </source>
</evidence>
<organism evidence="2 3">
    <name type="scientific">Ramlibacter albus</name>
    <dbReference type="NCBI Taxonomy" id="2079448"/>
    <lineage>
        <taxon>Bacteria</taxon>
        <taxon>Pseudomonadati</taxon>
        <taxon>Pseudomonadota</taxon>
        <taxon>Betaproteobacteria</taxon>
        <taxon>Burkholderiales</taxon>
        <taxon>Comamonadaceae</taxon>
        <taxon>Ramlibacter</taxon>
    </lineage>
</organism>
<name>A0A923M433_9BURK</name>